<protein>
    <submittedName>
        <fullName evidence="1">Uncharacterized protein</fullName>
    </submittedName>
</protein>
<dbReference type="AlphaFoldDB" id="A0A1J1LVM8"/>
<evidence type="ECO:0000313" key="1">
    <source>
        <dbReference type="EMBL" id="CUR36186.1"/>
    </source>
</evidence>
<dbReference type="Proteomes" id="UP000184315">
    <property type="component" value="Unassembled WGS sequence"/>
</dbReference>
<dbReference type="EMBL" id="CZDF01000191">
    <property type="protein sequence ID" value="CUR36186.1"/>
    <property type="molecule type" value="Genomic_DNA"/>
</dbReference>
<keyword evidence="2" id="KW-1185">Reference proteome</keyword>
<reference evidence="2" key="1">
    <citation type="submission" date="2015-10" db="EMBL/GenBank/DDBJ databases">
        <authorList>
            <person name="Regsiter A."/>
            <person name="william w."/>
        </authorList>
    </citation>
    <scope>NUCLEOTIDE SEQUENCE [LARGE SCALE GENOMIC DNA]</scope>
</reference>
<organism evidence="1 2">
    <name type="scientific">Planktothrix tepida PCC 9214</name>
    <dbReference type="NCBI Taxonomy" id="671072"/>
    <lineage>
        <taxon>Bacteria</taxon>
        <taxon>Bacillati</taxon>
        <taxon>Cyanobacteriota</taxon>
        <taxon>Cyanophyceae</taxon>
        <taxon>Oscillatoriophycideae</taxon>
        <taxon>Oscillatoriales</taxon>
        <taxon>Microcoleaceae</taxon>
        <taxon>Planktothrix</taxon>
    </lineage>
</organism>
<sequence>MKNSKNSFKCMVKKELKKRKLTTIKRTNVITTYWLNMRKLTPEFLAKNQVFGGYNSPQSFF</sequence>
<gene>
    <name evidence="1" type="ORF">PL92145974</name>
</gene>
<name>A0A1J1LVM8_9CYAN</name>
<proteinExistence type="predicted"/>
<accession>A0A1J1LVM8</accession>
<evidence type="ECO:0000313" key="2">
    <source>
        <dbReference type="Proteomes" id="UP000184315"/>
    </source>
</evidence>